<keyword evidence="1" id="KW-0812">Transmembrane</keyword>
<dbReference type="EMBL" id="FNFH01000001">
    <property type="protein sequence ID" value="SDJ65911.1"/>
    <property type="molecule type" value="Genomic_DNA"/>
</dbReference>
<evidence type="ECO:0000313" key="2">
    <source>
        <dbReference type="EMBL" id="SDJ65911.1"/>
    </source>
</evidence>
<feature type="transmembrane region" description="Helical" evidence="1">
    <location>
        <begin position="96"/>
        <end position="116"/>
    </location>
</feature>
<keyword evidence="1" id="KW-1133">Transmembrane helix</keyword>
<name>A0A1G8VIK2_9GAMM</name>
<protein>
    <recommendedName>
        <fullName evidence="4">Shikimate kinase</fullName>
    </recommendedName>
</protein>
<dbReference type="OrthoDB" id="6022998at2"/>
<evidence type="ECO:0000256" key="1">
    <source>
        <dbReference type="SAM" id="Phobius"/>
    </source>
</evidence>
<accession>A0A1G8VIK2</accession>
<feature type="transmembrane region" description="Helical" evidence="1">
    <location>
        <begin position="186"/>
        <end position="207"/>
    </location>
</feature>
<sequence length="284" mass="31688">MSEVATLAGSSVNRYALFRVFKYTIYLLLAYNVYAFFIENHAAAGAVFADGVQLGRIIEAYNDSIDTLAWVLLLLVFELETFVLSDDRIRGWVKWALNGVSAFCYLFIVYSFYGYVAEMASLTHLLPLSQPACDLAAGGGWQLVLGQDDYVPLTAGNCAALADDQVLRLADAQVLGTVSTWNGIKWLAWTDVINAGAWLLVVAILAFDVWLQLRHELSNAIMRYSQVIKAVLYFTLLLCAIYWGVNGSFLDFWDAFLWLVAFFFIELNLFEWQAETSSGEAAPA</sequence>
<organism evidence="2 3">
    <name type="scientific">Microbulbifer yueqingensis</name>
    <dbReference type="NCBI Taxonomy" id="658219"/>
    <lineage>
        <taxon>Bacteria</taxon>
        <taxon>Pseudomonadati</taxon>
        <taxon>Pseudomonadota</taxon>
        <taxon>Gammaproteobacteria</taxon>
        <taxon>Cellvibrionales</taxon>
        <taxon>Microbulbiferaceae</taxon>
        <taxon>Microbulbifer</taxon>
    </lineage>
</organism>
<evidence type="ECO:0008006" key="4">
    <source>
        <dbReference type="Google" id="ProtNLM"/>
    </source>
</evidence>
<dbReference type="AlphaFoldDB" id="A0A1G8VIK2"/>
<keyword evidence="1" id="KW-0472">Membrane</keyword>
<feature type="transmembrane region" description="Helical" evidence="1">
    <location>
        <begin position="20"/>
        <end position="38"/>
    </location>
</feature>
<reference evidence="3" key="1">
    <citation type="submission" date="2016-10" db="EMBL/GenBank/DDBJ databases">
        <authorList>
            <person name="Varghese N."/>
            <person name="Submissions S."/>
        </authorList>
    </citation>
    <scope>NUCLEOTIDE SEQUENCE [LARGE SCALE GENOMIC DNA]</scope>
    <source>
        <strain evidence="3">CGMCC 1.10658</strain>
    </source>
</reference>
<feature type="transmembrane region" description="Helical" evidence="1">
    <location>
        <begin position="227"/>
        <end position="245"/>
    </location>
</feature>
<keyword evidence="3" id="KW-1185">Reference proteome</keyword>
<proteinExistence type="predicted"/>
<dbReference type="RefSeq" id="WP_091507832.1">
    <property type="nucleotide sequence ID" value="NZ_FNFH01000001.1"/>
</dbReference>
<gene>
    <name evidence="2" type="ORF">SAMN05216212_0586</name>
</gene>
<evidence type="ECO:0000313" key="3">
    <source>
        <dbReference type="Proteomes" id="UP000199305"/>
    </source>
</evidence>
<dbReference type="Proteomes" id="UP000199305">
    <property type="component" value="Unassembled WGS sequence"/>
</dbReference>